<dbReference type="CDD" id="cd00082">
    <property type="entry name" value="HisKA"/>
    <property type="match status" value="1"/>
</dbReference>
<evidence type="ECO:0000256" key="1">
    <source>
        <dbReference type="ARBA" id="ARBA00000085"/>
    </source>
</evidence>
<dbReference type="InterPro" id="IPR004358">
    <property type="entry name" value="Sig_transdc_His_kin-like_C"/>
</dbReference>
<keyword evidence="5" id="KW-0472">Membrane</keyword>
<evidence type="ECO:0000259" key="6">
    <source>
        <dbReference type="PROSITE" id="PS50109"/>
    </source>
</evidence>
<proteinExistence type="predicted"/>
<dbReference type="InterPro" id="IPR005467">
    <property type="entry name" value="His_kinase_dom"/>
</dbReference>
<keyword evidence="7" id="KW-0808">Transferase</keyword>
<evidence type="ECO:0000313" key="7">
    <source>
        <dbReference type="EMBL" id="KRG17888.1"/>
    </source>
</evidence>
<evidence type="ECO:0000256" key="3">
    <source>
        <dbReference type="ARBA" id="ARBA00022553"/>
    </source>
</evidence>
<keyword evidence="4" id="KW-0175">Coiled coil</keyword>
<keyword evidence="9" id="KW-1185">Reference proteome</keyword>
<evidence type="ECO:0000256" key="2">
    <source>
        <dbReference type="ARBA" id="ARBA00012438"/>
    </source>
</evidence>
<dbReference type="EMBL" id="LKHV01000011">
    <property type="protein sequence ID" value="KRG17888.1"/>
    <property type="molecule type" value="Genomic_DNA"/>
</dbReference>
<dbReference type="PROSITE" id="PS50109">
    <property type="entry name" value="HIS_KIN"/>
    <property type="match status" value="1"/>
</dbReference>
<keyword evidence="3" id="KW-0597">Phosphoprotein</keyword>
<evidence type="ECO:0000256" key="5">
    <source>
        <dbReference type="SAM" id="Phobius"/>
    </source>
</evidence>
<dbReference type="GO" id="GO:0000155">
    <property type="term" value="F:phosphorelay sensor kinase activity"/>
    <property type="evidence" value="ECO:0007669"/>
    <property type="project" value="InterPro"/>
</dbReference>
<dbReference type="Pfam" id="PF02518">
    <property type="entry name" value="HATPase_c"/>
    <property type="match status" value="1"/>
</dbReference>
<reference evidence="8" key="2">
    <citation type="journal article" date="2016" name="Genome Announc.">
        <title>Draft Genome Sequences of Two Novel Amoeba-Resistant Intranuclear Bacteria, 'Candidatus Berkiella cookevillensis' and 'Candidatus Berkiella aquae'.</title>
        <authorList>
            <person name="Mehari Y.T."/>
            <person name="Arivett B.A."/>
            <person name="Farone A.L."/>
            <person name="Gunderson J.H."/>
            <person name="Farone M.B."/>
        </authorList>
    </citation>
    <scope>NUCLEOTIDE SEQUENCE</scope>
    <source>
        <strain evidence="8">CC99</strain>
    </source>
</reference>
<name>A0A0Q9YB75_9GAMM</name>
<dbReference type="Pfam" id="PF19443">
    <property type="entry name" value="DAHL"/>
    <property type="match status" value="1"/>
</dbReference>
<dbReference type="SUPFAM" id="SSF47384">
    <property type="entry name" value="Homodimeric domain of signal transducing histidine kinase"/>
    <property type="match status" value="1"/>
</dbReference>
<dbReference type="InterPro" id="IPR036097">
    <property type="entry name" value="HisK_dim/P_sf"/>
</dbReference>
<dbReference type="EC" id="2.7.13.3" evidence="2"/>
<dbReference type="SMART" id="SM00387">
    <property type="entry name" value="HATPase_c"/>
    <property type="match status" value="1"/>
</dbReference>
<dbReference type="PANTHER" id="PTHR43065">
    <property type="entry name" value="SENSOR HISTIDINE KINASE"/>
    <property type="match status" value="1"/>
</dbReference>
<dbReference type="EMBL" id="LKHV02000001">
    <property type="protein sequence ID" value="MCS5709005.1"/>
    <property type="molecule type" value="Genomic_DNA"/>
</dbReference>
<reference evidence="7" key="1">
    <citation type="submission" date="2015-09" db="EMBL/GenBank/DDBJ databases">
        <title>Draft Genome Sequences of Two Novel Amoeba-resistant Intranuclear Bacteria, Candidatus Berkiella cookevillensis and Candidatus Berkiella aquae.</title>
        <authorList>
            <person name="Mehari Y.T."/>
            <person name="Arivett B.A."/>
            <person name="Farone A.L."/>
            <person name="Gunderson J.H."/>
            <person name="Farone M.B."/>
        </authorList>
    </citation>
    <scope>NUCLEOTIDE SEQUENCE [LARGE SCALE GENOMIC DNA]</scope>
    <source>
        <strain evidence="7">CC99</strain>
    </source>
</reference>
<feature type="transmembrane region" description="Helical" evidence="5">
    <location>
        <begin position="255"/>
        <end position="272"/>
    </location>
</feature>
<evidence type="ECO:0000256" key="4">
    <source>
        <dbReference type="SAM" id="Coils"/>
    </source>
</evidence>
<gene>
    <name evidence="7" type="primary">zraS_2</name>
    <name evidence="8" type="ORF">CC99x_008830</name>
    <name evidence="7" type="ORF">CC99x_02011</name>
</gene>
<dbReference type="PANTHER" id="PTHR43065:SF42">
    <property type="entry name" value="TWO-COMPONENT SENSOR PPRA"/>
    <property type="match status" value="1"/>
</dbReference>
<feature type="coiled-coil region" evidence="4">
    <location>
        <begin position="282"/>
        <end position="341"/>
    </location>
</feature>
<sequence>MEKYFTRIFIAINVIVIVAIYYLSEIVPFEYEGYENDINRLQKYDAELDSAIVNTRFGLIRNYQPIVKALDGSYSVLEILKQELKENPNENIAEKLKSLEDVFNRKVNLTEKYKQMNPVLRNAIASFSSTMYSYFDQASNVEFIESCLEGIEQTQLVDNVGVLFRDILIYTNAQNENRRSAIIKMIEKIESSPEKVPEVDLGIVYAKKILELQPQLTQVAQDLFEMSILQSINELNTAYRSAFDNYQENSVKYRVVLYVLVFLLLVILTWSFRRLQSTVNILHIEVKRKIKAEKELEEINRQLEQRVADRTKELTIKNNDLNKALGDLEDAQEQLIMQEKMASVGMLSTGIAHEIKNPLNFVNNFSDISVELVKELDEELETVKDKVAEDNLSMIQEILEDLKTNCQKIKEHGVRADNIVKNMLLHSQEAGVEKEMVDIKNLMEDNIRIALDKYLTEDKKFEVNFLKNYDPDLQKILCAPQTLARVFVYVLDNALYSVQDKRKLGTQPDYKPEISVSLQQKDNKIVIKIRDNGMGIPKHQLDKVFEPFFTTKPTGRGNTGLGLSICYDTVVKQHKGELRAASEEGTYAEFTIELPVNSQTKN</sequence>
<dbReference type="Gene3D" id="1.10.287.130">
    <property type="match status" value="1"/>
</dbReference>
<dbReference type="Proteomes" id="UP000051494">
    <property type="component" value="Unassembled WGS sequence"/>
</dbReference>
<feature type="transmembrane region" description="Helical" evidence="5">
    <location>
        <begin position="6"/>
        <end position="24"/>
    </location>
</feature>
<dbReference type="OrthoDB" id="1931120at2"/>
<dbReference type="STRING" id="437022.CC99x_02011"/>
<organism evidence="7">
    <name type="scientific">Candidatus Berkiella cookevillensis</name>
    <dbReference type="NCBI Taxonomy" id="437022"/>
    <lineage>
        <taxon>Bacteria</taxon>
        <taxon>Pseudomonadati</taxon>
        <taxon>Pseudomonadota</taxon>
        <taxon>Gammaproteobacteria</taxon>
        <taxon>Candidatus Berkiellales</taxon>
        <taxon>Candidatus Berkiellaceae</taxon>
        <taxon>Candidatus Berkiella</taxon>
    </lineage>
</organism>
<dbReference type="InterPro" id="IPR045812">
    <property type="entry name" value="DAHL"/>
</dbReference>
<dbReference type="AlphaFoldDB" id="A0A0Q9YB75"/>
<dbReference type="SUPFAM" id="SSF55874">
    <property type="entry name" value="ATPase domain of HSP90 chaperone/DNA topoisomerase II/histidine kinase"/>
    <property type="match status" value="1"/>
</dbReference>
<dbReference type="CDD" id="cd00075">
    <property type="entry name" value="HATPase"/>
    <property type="match status" value="1"/>
</dbReference>
<feature type="domain" description="Histidine kinase" evidence="6">
    <location>
        <begin position="350"/>
        <end position="598"/>
    </location>
</feature>
<comment type="caution">
    <text evidence="7">The sequence shown here is derived from an EMBL/GenBank/DDBJ whole genome shotgun (WGS) entry which is preliminary data.</text>
</comment>
<dbReference type="InterPro" id="IPR003594">
    <property type="entry name" value="HATPase_dom"/>
</dbReference>
<dbReference type="PRINTS" id="PR00344">
    <property type="entry name" value="BCTRLSENSOR"/>
</dbReference>
<keyword evidence="5" id="KW-0812">Transmembrane</keyword>
<evidence type="ECO:0000313" key="8">
    <source>
        <dbReference type="EMBL" id="MCS5709005.1"/>
    </source>
</evidence>
<dbReference type="InterPro" id="IPR036890">
    <property type="entry name" value="HATPase_C_sf"/>
</dbReference>
<dbReference type="InterPro" id="IPR003661">
    <property type="entry name" value="HisK_dim/P_dom"/>
</dbReference>
<protein>
    <recommendedName>
        <fullName evidence="2">histidine kinase</fullName>
        <ecNumber evidence="2">2.7.13.3</ecNumber>
    </recommendedName>
</protein>
<comment type="catalytic activity">
    <reaction evidence="1">
        <text>ATP + protein L-histidine = ADP + protein N-phospho-L-histidine.</text>
        <dbReference type="EC" id="2.7.13.3"/>
    </reaction>
</comment>
<evidence type="ECO:0000313" key="9">
    <source>
        <dbReference type="Proteomes" id="UP000051494"/>
    </source>
</evidence>
<dbReference type="RefSeq" id="WP_057625116.1">
    <property type="nucleotide sequence ID" value="NZ_LKHV02000001.1"/>
</dbReference>
<keyword evidence="5" id="KW-1133">Transmembrane helix</keyword>
<dbReference type="Gene3D" id="3.30.565.10">
    <property type="entry name" value="Histidine kinase-like ATPase, C-terminal domain"/>
    <property type="match status" value="1"/>
</dbReference>
<accession>A0A0Q9YB75</accession>
<reference evidence="8" key="3">
    <citation type="submission" date="2021-06" db="EMBL/GenBank/DDBJ databases">
        <title>Genomic Description and Analysis of Intracellular Bacteria, Candidatus Berkiella cookevillensis and Candidatus Berkiella aquae.</title>
        <authorList>
            <person name="Kidane D.T."/>
            <person name="Mehari Y.T."/>
            <person name="Rice F.C."/>
            <person name="Arivett B.A."/>
            <person name="Farone A.L."/>
            <person name="Berk S.G."/>
            <person name="Farone M.B."/>
        </authorList>
    </citation>
    <scope>NUCLEOTIDE SEQUENCE</scope>
    <source>
        <strain evidence="8">CC99</strain>
    </source>
</reference>